<dbReference type="EMBL" id="ASPP01018450">
    <property type="protein sequence ID" value="ETO16243.1"/>
    <property type="molecule type" value="Genomic_DNA"/>
</dbReference>
<organism evidence="2 3">
    <name type="scientific">Reticulomyxa filosa</name>
    <dbReference type="NCBI Taxonomy" id="46433"/>
    <lineage>
        <taxon>Eukaryota</taxon>
        <taxon>Sar</taxon>
        <taxon>Rhizaria</taxon>
        <taxon>Retaria</taxon>
        <taxon>Foraminifera</taxon>
        <taxon>Monothalamids</taxon>
        <taxon>Reticulomyxidae</taxon>
        <taxon>Reticulomyxa</taxon>
    </lineage>
</organism>
<accession>X6MQF9</accession>
<proteinExistence type="predicted"/>
<reference evidence="2 3" key="1">
    <citation type="journal article" date="2013" name="Curr. Biol.">
        <title>The Genome of the Foraminiferan Reticulomyxa filosa.</title>
        <authorList>
            <person name="Glockner G."/>
            <person name="Hulsmann N."/>
            <person name="Schleicher M."/>
            <person name="Noegel A.A."/>
            <person name="Eichinger L."/>
            <person name="Gallinger C."/>
            <person name="Pawlowski J."/>
            <person name="Sierra R."/>
            <person name="Euteneuer U."/>
            <person name="Pillet L."/>
            <person name="Moustafa A."/>
            <person name="Platzer M."/>
            <person name="Groth M."/>
            <person name="Szafranski K."/>
            <person name="Schliwa M."/>
        </authorList>
    </citation>
    <scope>NUCLEOTIDE SEQUENCE [LARGE SCALE GENOMIC DNA]</scope>
</reference>
<dbReference type="InterPro" id="IPR000409">
    <property type="entry name" value="BEACH_dom"/>
</dbReference>
<dbReference type="PROSITE" id="PS50197">
    <property type="entry name" value="BEACH"/>
    <property type="match status" value="1"/>
</dbReference>
<feature type="domain" description="BEACH" evidence="1">
    <location>
        <begin position="1"/>
        <end position="168"/>
    </location>
</feature>
<gene>
    <name evidence="2" type="ORF">RFI_21112</name>
</gene>
<dbReference type="InterPro" id="IPR050865">
    <property type="entry name" value="BEACH_Domain"/>
</dbReference>
<dbReference type="PANTHER" id="PTHR13743">
    <property type="entry name" value="BEIGE/BEACH-RELATED"/>
    <property type="match status" value="1"/>
</dbReference>
<evidence type="ECO:0000313" key="3">
    <source>
        <dbReference type="Proteomes" id="UP000023152"/>
    </source>
</evidence>
<dbReference type="InterPro" id="IPR036372">
    <property type="entry name" value="BEACH_dom_sf"/>
</dbReference>
<dbReference type="SUPFAM" id="SSF81837">
    <property type="entry name" value="BEACH domain"/>
    <property type="match status" value="1"/>
</dbReference>
<dbReference type="Gene3D" id="1.10.1540.10">
    <property type="entry name" value="BEACH domain"/>
    <property type="match status" value="1"/>
</dbReference>
<dbReference type="Proteomes" id="UP000023152">
    <property type="component" value="Unassembled WGS sequence"/>
</dbReference>
<dbReference type="OrthoDB" id="26681at2759"/>
<comment type="caution">
    <text evidence="2">The sequence shown here is derived from an EMBL/GenBank/DDBJ whole genome shotgun (WGS) entry which is preliminary data.</text>
</comment>
<name>X6MQF9_RETFI</name>
<sequence length="169" mass="19857">MLELQGGKFDHADRLFSSIPYSWQLASETGGMQDVKELIPEFFYSSHFLTNVNRFNFHRTEDDIAIDDVVLPRWAYGDPERFIRLHREALESTYVSQNLHNWIDLIFGYKQRGDAAVEALNVFYYLTYEGAEDLEAIEDEIEKQAKIAHINNFGQVYFLFFFSFFVSKI</sequence>
<evidence type="ECO:0000259" key="1">
    <source>
        <dbReference type="PROSITE" id="PS50197"/>
    </source>
</evidence>
<dbReference type="Pfam" id="PF02138">
    <property type="entry name" value="Beach"/>
    <property type="match status" value="1"/>
</dbReference>
<dbReference type="CDD" id="cd06071">
    <property type="entry name" value="Beach"/>
    <property type="match status" value="1"/>
</dbReference>
<dbReference type="SMART" id="SM01026">
    <property type="entry name" value="Beach"/>
    <property type="match status" value="1"/>
</dbReference>
<dbReference type="AlphaFoldDB" id="X6MQF9"/>
<protein>
    <recommendedName>
        <fullName evidence="1">BEACH domain-containing protein</fullName>
    </recommendedName>
</protein>
<dbReference type="PANTHER" id="PTHR13743:SF146">
    <property type="entry name" value="WD REPEAT AND FYVE DOMAIN-CONTAINING PROTEIN 3"/>
    <property type="match status" value="1"/>
</dbReference>
<evidence type="ECO:0000313" key="2">
    <source>
        <dbReference type="EMBL" id="ETO16243.1"/>
    </source>
</evidence>
<keyword evidence="3" id="KW-1185">Reference proteome</keyword>